<name>A0A412WQ01_9BACT</name>
<proteinExistence type="predicted"/>
<protein>
    <submittedName>
        <fullName evidence="1">Uncharacterized protein</fullName>
    </submittedName>
</protein>
<gene>
    <name evidence="1" type="ORF">DWW24_04150</name>
</gene>
<sequence>MQNIFLNNDPLLRGGQFQTPSTDEMDAYIQRLQEAQERIQQQKMQILSGPSQSQSKCPVWDEIENVISGLTDTEFQKISETRDFAESNQIVMNILNREYMKMMRPVVENTKDGKEALQNHLSLIKKLKKAITDESAKNIELFNEYTEKYSDMTYAEFLEMKKKGGKKK</sequence>
<dbReference type="EMBL" id="QRYW01000006">
    <property type="protein sequence ID" value="RGV29279.1"/>
    <property type="molecule type" value="Genomic_DNA"/>
</dbReference>
<dbReference type="AlphaFoldDB" id="A0A412WQ01"/>
<evidence type="ECO:0000313" key="2">
    <source>
        <dbReference type="Proteomes" id="UP000283426"/>
    </source>
</evidence>
<reference evidence="1 2" key="1">
    <citation type="submission" date="2018-08" db="EMBL/GenBank/DDBJ databases">
        <title>A genome reference for cultivated species of the human gut microbiota.</title>
        <authorList>
            <person name="Zou Y."/>
            <person name="Xue W."/>
            <person name="Luo G."/>
        </authorList>
    </citation>
    <scope>NUCLEOTIDE SEQUENCE [LARGE SCALE GENOMIC DNA]</scope>
    <source>
        <strain evidence="1 2">AF14-6AC</strain>
    </source>
</reference>
<evidence type="ECO:0000313" key="1">
    <source>
        <dbReference type="EMBL" id="RGV29279.1"/>
    </source>
</evidence>
<comment type="caution">
    <text evidence="1">The sequence shown here is derived from an EMBL/GenBank/DDBJ whole genome shotgun (WGS) entry which is preliminary data.</text>
</comment>
<dbReference type="Proteomes" id="UP000283426">
    <property type="component" value="Unassembled WGS sequence"/>
</dbReference>
<dbReference type="RefSeq" id="WP_118107462.1">
    <property type="nucleotide sequence ID" value="NZ_QRYW01000006.1"/>
</dbReference>
<organism evidence="1 2">
    <name type="scientific">Odoribacter splanchnicus</name>
    <dbReference type="NCBI Taxonomy" id="28118"/>
    <lineage>
        <taxon>Bacteria</taxon>
        <taxon>Pseudomonadati</taxon>
        <taxon>Bacteroidota</taxon>
        <taxon>Bacteroidia</taxon>
        <taxon>Bacteroidales</taxon>
        <taxon>Odoribacteraceae</taxon>
        <taxon>Odoribacter</taxon>
    </lineage>
</organism>
<accession>A0A412WQ01</accession>